<dbReference type="Gene3D" id="1.10.150.900">
    <property type="match status" value="1"/>
</dbReference>
<dbReference type="PROSITE" id="PS00758">
    <property type="entry name" value="ARGE_DAPE_CPG2_1"/>
    <property type="match status" value="1"/>
</dbReference>
<comment type="caution">
    <text evidence="7">The sequence shown here is derived from an EMBL/GenBank/DDBJ whole genome shotgun (WGS) entry which is preliminary data.</text>
</comment>
<evidence type="ECO:0000256" key="4">
    <source>
        <dbReference type="ARBA" id="ARBA00022801"/>
    </source>
</evidence>
<dbReference type="OrthoDB" id="24854at2157"/>
<dbReference type="GO" id="GO:0016787">
    <property type="term" value="F:hydrolase activity"/>
    <property type="evidence" value="ECO:0007669"/>
    <property type="project" value="UniProtKB-KW"/>
</dbReference>
<dbReference type="InterPro" id="IPR001261">
    <property type="entry name" value="ArgE/DapE_CS"/>
</dbReference>
<feature type="domain" description="Peptidase M20 dimerisation" evidence="6">
    <location>
        <begin position="195"/>
        <end position="336"/>
    </location>
</feature>
<dbReference type="PANTHER" id="PTHR43808">
    <property type="entry name" value="ACETYLORNITHINE DEACETYLASE"/>
    <property type="match status" value="1"/>
</dbReference>
<dbReference type="Pfam" id="PF01546">
    <property type="entry name" value="Peptidase_M20"/>
    <property type="match status" value="1"/>
</dbReference>
<reference evidence="7 8" key="1">
    <citation type="submission" date="2019-12" db="EMBL/GenBank/DDBJ databases">
        <title>Isolation and characterization of three novel carbon monoxide-oxidizing members of Halobacteria from salione crusts and soils.</title>
        <authorList>
            <person name="Myers M.R."/>
            <person name="King G.M."/>
        </authorList>
    </citation>
    <scope>NUCLEOTIDE SEQUENCE [LARGE SCALE GENOMIC DNA]</scope>
    <source>
        <strain evidence="7 8">WSH3</strain>
    </source>
</reference>
<sequence>MTPEPAVTTDRHEEPAELLADLVRFETVNPPGDERECIEWIDDLLSAYGIETETYARDPDRPNLLARIPGGDAAPLMLYGHVDVVPTTNQEWTHDPFSGTRADGYIWGRGTLDMKGGVAMYLAAACRLAAADTTPAGDVLVLIVSDEEAGGDDGLGWLVEEHPDLFEDVEYALGEFGGFEFDVAGAETYPIQTNEKQVCWLEATFRGNSGHASFPTPDTAMGKMARYVEAVDGNRLPVNITPSAEQMIESIAEELDGDRAEQFRGLLDPERTDEILDEMGEEARMFDAILHNTANVTKVHGGDKQNVVPEAVTVSLDCRLVPGEKPEDVIEELTELTGMEPEYEIIRFDSGPPAADLSYFDELAEILESETGAVAIPLLMAGATDGRHLAAVDVQSYGFTPMQLGDLPFLDLVHSGDERIPAETVSWGADRVYEAITAYDGTGE</sequence>
<keyword evidence="5" id="KW-0862">Zinc</keyword>
<dbReference type="Gene3D" id="3.30.70.360">
    <property type="match status" value="1"/>
</dbReference>
<evidence type="ECO:0000313" key="8">
    <source>
        <dbReference type="Proteomes" id="UP000466535"/>
    </source>
</evidence>
<dbReference type="InterPro" id="IPR002933">
    <property type="entry name" value="Peptidase_M20"/>
</dbReference>
<proteinExistence type="inferred from homology"/>
<dbReference type="SUPFAM" id="SSF55031">
    <property type="entry name" value="Bacterial exopeptidase dimerisation domain"/>
    <property type="match status" value="1"/>
</dbReference>
<evidence type="ECO:0000259" key="6">
    <source>
        <dbReference type="Pfam" id="PF07687"/>
    </source>
</evidence>
<dbReference type="Pfam" id="PF07687">
    <property type="entry name" value="M20_dimer"/>
    <property type="match status" value="1"/>
</dbReference>
<dbReference type="EMBL" id="WUUT01000001">
    <property type="protein sequence ID" value="MXR50094.1"/>
    <property type="molecule type" value="Genomic_DNA"/>
</dbReference>
<dbReference type="Proteomes" id="UP000466535">
    <property type="component" value="Unassembled WGS sequence"/>
</dbReference>
<dbReference type="PIRSF" id="PIRSF036696">
    <property type="entry name" value="ACY-1"/>
    <property type="match status" value="1"/>
</dbReference>
<keyword evidence="4 7" id="KW-0378">Hydrolase</keyword>
<evidence type="ECO:0000256" key="3">
    <source>
        <dbReference type="ARBA" id="ARBA00022723"/>
    </source>
</evidence>
<evidence type="ECO:0000256" key="1">
    <source>
        <dbReference type="ARBA" id="ARBA00001947"/>
    </source>
</evidence>
<comment type="cofactor">
    <cofactor evidence="1">
        <name>Zn(2+)</name>
        <dbReference type="ChEBI" id="CHEBI:29105"/>
    </cofactor>
</comment>
<dbReference type="InterPro" id="IPR050072">
    <property type="entry name" value="Peptidase_M20A"/>
</dbReference>
<protein>
    <submittedName>
        <fullName evidence="7">M20/M25/M40 family metallo-hydrolase</fullName>
    </submittedName>
</protein>
<evidence type="ECO:0000313" key="7">
    <source>
        <dbReference type="EMBL" id="MXR50094.1"/>
    </source>
</evidence>
<dbReference type="RefSeq" id="WP_159762257.1">
    <property type="nucleotide sequence ID" value="NZ_WUUT01000001.1"/>
</dbReference>
<dbReference type="InterPro" id="IPR011650">
    <property type="entry name" value="Peptidase_M20_dimer"/>
</dbReference>
<dbReference type="Gene3D" id="3.40.630.10">
    <property type="entry name" value="Zn peptidases"/>
    <property type="match status" value="1"/>
</dbReference>
<gene>
    <name evidence="7" type="ORF">GRX03_00525</name>
</gene>
<keyword evidence="8" id="KW-1185">Reference proteome</keyword>
<evidence type="ECO:0000256" key="5">
    <source>
        <dbReference type="ARBA" id="ARBA00022833"/>
    </source>
</evidence>
<comment type="similarity">
    <text evidence="2">Belongs to the peptidase M20A family.</text>
</comment>
<dbReference type="AlphaFoldDB" id="A0A6B0SX08"/>
<keyword evidence="3" id="KW-0479">Metal-binding</keyword>
<evidence type="ECO:0000256" key="2">
    <source>
        <dbReference type="ARBA" id="ARBA00006247"/>
    </source>
</evidence>
<dbReference type="SUPFAM" id="SSF53187">
    <property type="entry name" value="Zn-dependent exopeptidases"/>
    <property type="match status" value="1"/>
</dbReference>
<dbReference type="PANTHER" id="PTHR43808:SF8">
    <property type="entry name" value="PEPTIDASE M20 DIMERISATION DOMAIN-CONTAINING PROTEIN"/>
    <property type="match status" value="1"/>
</dbReference>
<dbReference type="InterPro" id="IPR036264">
    <property type="entry name" value="Bact_exopeptidase_dim_dom"/>
</dbReference>
<dbReference type="GO" id="GO:0046872">
    <property type="term" value="F:metal ion binding"/>
    <property type="evidence" value="ECO:0007669"/>
    <property type="project" value="UniProtKB-KW"/>
</dbReference>
<name>A0A6B0SX08_9EURY</name>
<accession>A0A6B0SX08</accession>
<organism evidence="7 8">
    <name type="scientific">Halovenus carboxidivorans</name>
    <dbReference type="NCBI Taxonomy" id="2692199"/>
    <lineage>
        <taxon>Archaea</taxon>
        <taxon>Methanobacteriati</taxon>
        <taxon>Methanobacteriota</taxon>
        <taxon>Stenosarchaea group</taxon>
        <taxon>Halobacteria</taxon>
        <taxon>Halobacteriales</taxon>
        <taxon>Haloarculaceae</taxon>
        <taxon>Halovenus</taxon>
    </lineage>
</organism>